<dbReference type="AlphaFoldDB" id="A0A0G0ZEN0"/>
<keyword evidence="1" id="KW-0812">Transmembrane</keyword>
<name>A0A0G0ZEN0_UNCKA</name>
<proteinExistence type="predicted"/>
<feature type="transmembrane region" description="Helical" evidence="1">
    <location>
        <begin position="90"/>
        <end position="108"/>
    </location>
</feature>
<dbReference type="EMBL" id="LCBX01000025">
    <property type="protein sequence ID" value="KKS20526.1"/>
    <property type="molecule type" value="Genomic_DNA"/>
</dbReference>
<accession>A0A0G0ZEN0</accession>
<keyword evidence="1" id="KW-1133">Transmembrane helix</keyword>
<sequence length="155" mass="17054">MSVKPLGIKDLPPALPLRKLVGPSFIILGLGLGSGELILWPYLSSHYGLGIIWGAVLGITFQFFMNMEIERYALVHGESVFVGFARKLKWLPLWFLLSTFLPWIWPGIVASSAKLLGTLGGVENTSNLSIIFLIVMGLILTIGPVLYKTVETLQK</sequence>
<reference evidence="2 3" key="1">
    <citation type="journal article" date="2015" name="Nature">
        <title>rRNA introns, odd ribosomes, and small enigmatic genomes across a large radiation of phyla.</title>
        <authorList>
            <person name="Brown C.T."/>
            <person name="Hug L.A."/>
            <person name="Thomas B.C."/>
            <person name="Sharon I."/>
            <person name="Castelle C.J."/>
            <person name="Singh A."/>
            <person name="Wilkins M.J."/>
            <person name="Williams K.H."/>
            <person name="Banfield J.F."/>
        </authorList>
    </citation>
    <scope>NUCLEOTIDE SEQUENCE [LARGE SCALE GENOMIC DNA]</scope>
</reference>
<organism evidence="2 3">
    <name type="scientific">candidate division WWE3 bacterium GW2011_GWC1_41_7</name>
    <dbReference type="NCBI Taxonomy" id="1619119"/>
    <lineage>
        <taxon>Bacteria</taxon>
        <taxon>Katanobacteria</taxon>
    </lineage>
</organism>
<evidence type="ECO:0000256" key="1">
    <source>
        <dbReference type="SAM" id="Phobius"/>
    </source>
</evidence>
<dbReference type="Proteomes" id="UP000034507">
    <property type="component" value="Unassembled WGS sequence"/>
</dbReference>
<feature type="transmembrane region" description="Helical" evidence="1">
    <location>
        <begin position="20"/>
        <end position="43"/>
    </location>
</feature>
<protein>
    <submittedName>
        <fullName evidence="2">Uncharacterized protein</fullName>
    </submittedName>
</protein>
<evidence type="ECO:0000313" key="3">
    <source>
        <dbReference type="Proteomes" id="UP000034507"/>
    </source>
</evidence>
<keyword evidence="1" id="KW-0472">Membrane</keyword>
<dbReference type="NCBIfam" id="NF037982">
    <property type="entry name" value="Nramp_1"/>
    <property type="match status" value="1"/>
</dbReference>
<feature type="transmembrane region" description="Helical" evidence="1">
    <location>
        <begin position="49"/>
        <end position="69"/>
    </location>
</feature>
<gene>
    <name evidence="2" type="ORF">UU77_C0025G0001</name>
</gene>
<feature type="non-terminal residue" evidence="2">
    <location>
        <position position="155"/>
    </location>
</feature>
<feature type="transmembrane region" description="Helical" evidence="1">
    <location>
        <begin position="128"/>
        <end position="147"/>
    </location>
</feature>
<comment type="caution">
    <text evidence="2">The sequence shown here is derived from an EMBL/GenBank/DDBJ whole genome shotgun (WGS) entry which is preliminary data.</text>
</comment>
<evidence type="ECO:0000313" key="2">
    <source>
        <dbReference type="EMBL" id="KKS20526.1"/>
    </source>
</evidence>